<feature type="transmembrane region" description="Helical" evidence="1">
    <location>
        <begin position="14"/>
        <end position="34"/>
    </location>
</feature>
<keyword evidence="1" id="KW-1133">Transmembrane helix</keyword>
<dbReference type="EMBL" id="LT907782">
    <property type="protein sequence ID" value="SNX61184.1"/>
    <property type="molecule type" value="Genomic_DNA"/>
</dbReference>
<organism evidence="2 3">
    <name type="scientific">Nitrosomonas ureae</name>
    <dbReference type="NCBI Taxonomy" id="44577"/>
    <lineage>
        <taxon>Bacteria</taxon>
        <taxon>Pseudomonadati</taxon>
        <taxon>Pseudomonadota</taxon>
        <taxon>Betaproteobacteria</taxon>
        <taxon>Nitrosomonadales</taxon>
        <taxon>Nitrosomonadaceae</taxon>
        <taxon>Nitrosomonas</taxon>
    </lineage>
</organism>
<evidence type="ECO:0000313" key="3">
    <source>
        <dbReference type="Proteomes" id="UP000242498"/>
    </source>
</evidence>
<accession>A0A285C0V1</accession>
<reference evidence="2 3" key="1">
    <citation type="submission" date="2017-08" db="EMBL/GenBank/DDBJ databases">
        <authorList>
            <person name="de Groot N.N."/>
        </authorList>
    </citation>
    <scope>NUCLEOTIDE SEQUENCE [LARGE SCALE GENOMIC DNA]</scope>
    <source>
        <strain evidence="2 3">Nm15</strain>
    </source>
</reference>
<keyword evidence="1" id="KW-0812">Transmembrane</keyword>
<protein>
    <submittedName>
        <fullName evidence="2">Uncharacterized protein</fullName>
    </submittedName>
</protein>
<name>A0A285C0V1_9PROT</name>
<dbReference type="AlphaFoldDB" id="A0A285C0V1"/>
<evidence type="ECO:0000313" key="2">
    <source>
        <dbReference type="EMBL" id="SNX61184.1"/>
    </source>
</evidence>
<keyword evidence="1" id="KW-0472">Membrane</keyword>
<gene>
    <name evidence="2" type="ORF">SAMN06296273_2639</name>
</gene>
<dbReference type="Proteomes" id="UP000242498">
    <property type="component" value="Chromosome I"/>
</dbReference>
<proteinExistence type="predicted"/>
<sequence>MLGQLEDITSRGDIVLMTLNVLVFLGIIVIGWLVKSWIPKYLEKKAVNFATKEDFKEILELEKITTREIESIKGQISTGAWIDQRRWDLKRELYSKLLEVFHELSKTTANVATTYSPEQDKDFITRNKEFYDGQKRKQFELLDEAGRLTAVAALVVDEKAINVVDAFRQDAIVLDAENNPYRYMMGLRDRADCVYRLLLKEARQDLLGVNSAKSA</sequence>
<evidence type="ECO:0000256" key="1">
    <source>
        <dbReference type="SAM" id="Phobius"/>
    </source>
</evidence>